<evidence type="ECO:0000256" key="1">
    <source>
        <dbReference type="SAM" id="MobiDB-lite"/>
    </source>
</evidence>
<accession>A0A6J5L4R4</accession>
<proteinExistence type="predicted"/>
<feature type="region of interest" description="Disordered" evidence="1">
    <location>
        <begin position="268"/>
        <end position="310"/>
    </location>
</feature>
<organism evidence="3">
    <name type="scientific">uncultured Caudovirales phage</name>
    <dbReference type="NCBI Taxonomy" id="2100421"/>
    <lineage>
        <taxon>Viruses</taxon>
        <taxon>Duplodnaviria</taxon>
        <taxon>Heunggongvirae</taxon>
        <taxon>Uroviricota</taxon>
        <taxon>Caudoviricetes</taxon>
        <taxon>Peduoviridae</taxon>
        <taxon>Maltschvirus</taxon>
        <taxon>Maltschvirus maltsch</taxon>
    </lineage>
</organism>
<sequence length="310" mass="34033">MPRTPSPGEGLPSDAQGAAFLAADTRMQQFDASGRIAGEIADYQTSSVIGKTRGLDVGRSESQNFLENEPTWEDINILRSLNIAYANNPNPSGGLAGAQQAVFGATSQRDLLNVYQMGYGGVSPERGYQTAYFAGQYYDPQNSPYFTGEDAKQGVALSDVPTSSSNYKRPRTVAAGYDIDTGTLTVVFRDGTFWNYYNITPGTWIIFHDSYTKGPLLNDAMHNKGRGEGLLLAECSHHGPADMSNLSAAAQEFIYKIARTAQITYNLKRGRGVKPPKKQGEMRAKRQGNPIKMQNKAPKQYKPPRNTKRR</sequence>
<dbReference type="InterPro" id="IPR025309">
    <property type="entry name" value="KTSC_dom"/>
</dbReference>
<reference evidence="3" key="1">
    <citation type="submission" date="2020-04" db="EMBL/GenBank/DDBJ databases">
        <authorList>
            <person name="Chiriac C."/>
            <person name="Salcher M."/>
            <person name="Ghai R."/>
            <person name="Kavagutti S V."/>
        </authorList>
    </citation>
    <scope>NUCLEOTIDE SEQUENCE</scope>
</reference>
<name>A0A6J5L4R4_9CAUD</name>
<evidence type="ECO:0000313" key="3">
    <source>
        <dbReference type="EMBL" id="CAB4128825.1"/>
    </source>
</evidence>
<protein>
    <submittedName>
        <fullName evidence="3">KTSC domain containing protein</fullName>
    </submittedName>
</protein>
<feature type="domain" description="KTSC" evidence="2">
    <location>
        <begin position="174"/>
        <end position="215"/>
    </location>
</feature>
<gene>
    <name evidence="3" type="ORF">UFOVP110_90</name>
    <name evidence="4" type="ORF">UFOVP223_74</name>
</gene>
<dbReference type="EMBL" id="LR796220">
    <property type="protein sequence ID" value="CAB4128825.1"/>
    <property type="molecule type" value="Genomic_DNA"/>
</dbReference>
<evidence type="ECO:0000313" key="4">
    <source>
        <dbReference type="EMBL" id="CAB5219432.1"/>
    </source>
</evidence>
<feature type="compositionally biased region" description="Basic residues" evidence="1">
    <location>
        <begin position="268"/>
        <end position="277"/>
    </location>
</feature>
<evidence type="ECO:0000259" key="2">
    <source>
        <dbReference type="Pfam" id="PF13619"/>
    </source>
</evidence>
<dbReference type="EMBL" id="LR798276">
    <property type="protein sequence ID" value="CAB5219432.1"/>
    <property type="molecule type" value="Genomic_DNA"/>
</dbReference>
<dbReference type="Pfam" id="PF13619">
    <property type="entry name" value="KTSC"/>
    <property type="match status" value="1"/>
</dbReference>